<protein>
    <recommendedName>
        <fullName evidence="2">Thiol:disulfide interchange protein DsbD N-terminal domain-containing protein</fullName>
    </recommendedName>
</protein>
<dbReference type="InterPro" id="IPR028250">
    <property type="entry name" value="DsbDN"/>
</dbReference>
<dbReference type="RefSeq" id="WP_116847911.1">
    <property type="nucleotide sequence ID" value="NZ_QTJU01000004.1"/>
</dbReference>
<keyword evidence="4" id="KW-1185">Reference proteome</keyword>
<feature type="signal peptide" evidence="1">
    <location>
        <begin position="1"/>
        <end position="20"/>
    </location>
</feature>
<evidence type="ECO:0000259" key="2">
    <source>
        <dbReference type="Pfam" id="PF11412"/>
    </source>
</evidence>
<dbReference type="Gene3D" id="2.60.40.1250">
    <property type="entry name" value="Thiol:disulfide interchange protein DsbD, N-terminal domain"/>
    <property type="match status" value="1"/>
</dbReference>
<organism evidence="3 4">
    <name type="scientific">Deminuibacter soli</name>
    <dbReference type="NCBI Taxonomy" id="2291815"/>
    <lineage>
        <taxon>Bacteria</taxon>
        <taxon>Pseudomonadati</taxon>
        <taxon>Bacteroidota</taxon>
        <taxon>Chitinophagia</taxon>
        <taxon>Chitinophagales</taxon>
        <taxon>Chitinophagaceae</taxon>
        <taxon>Deminuibacter</taxon>
    </lineage>
</organism>
<sequence length="154" mass="17129">MKHIFALTIAATMAFVSVRAQDPVQWQYTARKVDAVTWEIHLTATIQAGWHVYAQHQPKDAIASPTAIHFASNPLVKLEGAIKEIGQLQHEKIEALDITQLQYENQVDFVQRVKVKTAGNAAVKTNITGQVNFQTCTETSCLPPETKSFSVKLQ</sequence>
<comment type="caution">
    <text evidence="3">The sequence shown here is derived from an EMBL/GenBank/DDBJ whole genome shotgun (WGS) entry which is preliminary data.</text>
</comment>
<dbReference type="Proteomes" id="UP000261284">
    <property type="component" value="Unassembled WGS sequence"/>
</dbReference>
<dbReference type="EMBL" id="QTJU01000004">
    <property type="protein sequence ID" value="RFM27834.1"/>
    <property type="molecule type" value="Genomic_DNA"/>
</dbReference>
<feature type="chain" id="PRO_5017835909" description="Thiol:disulfide interchange protein DsbD N-terminal domain-containing protein" evidence="1">
    <location>
        <begin position="21"/>
        <end position="154"/>
    </location>
</feature>
<name>A0A3E1NJ32_9BACT</name>
<evidence type="ECO:0000313" key="4">
    <source>
        <dbReference type="Proteomes" id="UP000261284"/>
    </source>
</evidence>
<dbReference type="OrthoDB" id="767251at2"/>
<dbReference type="Pfam" id="PF11412">
    <property type="entry name" value="DsbD_N"/>
    <property type="match status" value="1"/>
</dbReference>
<feature type="domain" description="Thiol:disulfide interchange protein DsbD N-terminal" evidence="2">
    <location>
        <begin position="27"/>
        <end position="151"/>
    </location>
</feature>
<keyword evidence="1" id="KW-0732">Signal</keyword>
<evidence type="ECO:0000313" key="3">
    <source>
        <dbReference type="EMBL" id="RFM27834.1"/>
    </source>
</evidence>
<accession>A0A3E1NJ32</accession>
<proteinExistence type="predicted"/>
<evidence type="ECO:0000256" key="1">
    <source>
        <dbReference type="SAM" id="SignalP"/>
    </source>
</evidence>
<gene>
    <name evidence="3" type="ORF">DXN05_14160</name>
</gene>
<dbReference type="InterPro" id="IPR036929">
    <property type="entry name" value="DsbDN_sf"/>
</dbReference>
<dbReference type="AlphaFoldDB" id="A0A3E1NJ32"/>
<reference evidence="3 4" key="1">
    <citation type="submission" date="2018-08" db="EMBL/GenBank/DDBJ databases">
        <title>Chitinophagaceae sp. K23C18032701, a novel bacterium isolated from forest soil.</title>
        <authorList>
            <person name="Wang C."/>
        </authorList>
    </citation>
    <scope>NUCLEOTIDE SEQUENCE [LARGE SCALE GENOMIC DNA]</scope>
    <source>
        <strain evidence="3 4">K23C18032701</strain>
    </source>
</reference>